<dbReference type="PROSITE" id="PS00018">
    <property type="entry name" value="EF_HAND_1"/>
    <property type="match status" value="1"/>
</dbReference>
<dbReference type="InterPro" id="IPR018247">
    <property type="entry name" value="EF_Hand_1_Ca_BS"/>
</dbReference>
<dbReference type="InterPro" id="IPR002048">
    <property type="entry name" value="EF_hand_dom"/>
</dbReference>
<dbReference type="FunFam" id="2.60.120.650:FF:000025">
    <property type="entry name" value="Lysine-specific demethylase 8"/>
    <property type="match status" value="1"/>
</dbReference>
<evidence type="ECO:0000259" key="4">
    <source>
        <dbReference type="PROSITE" id="PS51184"/>
    </source>
</evidence>
<dbReference type="GeneID" id="119744611"/>
<feature type="domain" description="EF-hand" evidence="3">
    <location>
        <begin position="370"/>
        <end position="405"/>
    </location>
</feature>
<sequence>MSLIICLLFASTLQIQFHQSVAAGPEVKPSHLQDPHDASSWPGHLKPLGSEATHLPILELNQFPSPTEFFQHYVYPSVPVVFRHGARRSPAYEKWSDEYLKSLPESQEMINVEMRKVENRNIPPARMSFAEFLDRYTVYDEYLVTGVPDFLKKDVLVPPPLLCDNITVNFLDSVMWFSSGGTKSVLHNDDVDNLNCLFSGQKEILFVNYTKYRHQIVFDHPEGSFSGVDVERVDFNKYPEFRDVEFFEAKLEAGDCIYIPYKWYHQVNSIHRNIAINIWWNHKANIIPTPVTCGNPDPELSLADVRFYYHDLMNNEEEEIIHPELVFVENPGQSLTTFMEEEGKEILTENQLVGILSTKLPMLQGVWNQEALDIGHKIFQQIDMDDNGEISSQDLEQLPNEQEGEGPFGLRLQQKLMMLIDVIDEEISKTREKQLQKMLANAIVTDSDILSSSQEDSKLVGTVDETKSDKDEL</sequence>
<organism evidence="5 6">
    <name type="scientific">Patiria miniata</name>
    <name type="common">Bat star</name>
    <name type="synonym">Asterina miniata</name>
    <dbReference type="NCBI Taxonomy" id="46514"/>
    <lineage>
        <taxon>Eukaryota</taxon>
        <taxon>Metazoa</taxon>
        <taxon>Echinodermata</taxon>
        <taxon>Eleutherozoa</taxon>
        <taxon>Asterozoa</taxon>
        <taxon>Asteroidea</taxon>
        <taxon>Valvatacea</taxon>
        <taxon>Valvatida</taxon>
        <taxon>Asterinidae</taxon>
        <taxon>Patiria</taxon>
    </lineage>
</organism>
<keyword evidence="6" id="KW-1185">Reference proteome</keyword>
<dbReference type="PANTHER" id="PTHR12461:SF18">
    <property type="entry name" value="JMJC DOMAIN-CONTAINING PROTEIN"/>
    <property type="match status" value="1"/>
</dbReference>
<dbReference type="PANTHER" id="PTHR12461">
    <property type="entry name" value="HYPOXIA-INDUCIBLE FACTOR 1 ALPHA INHIBITOR-RELATED"/>
    <property type="match status" value="1"/>
</dbReference>
<dbReference type="InterPro" id="IPR041667">
    <property type="entry name" value="Cupin_8"/>
</dbReference>
<dbReference type="PROSITE" id="PS51184">
    <property type="entry name" value="JMJC"/>
    <property type="match status" value="1"/>
</dbReference>
<dbReference type="Proteomes" id="UP000887568">
    <property type="component" value="Unplaced"/>
</dbReference>
<accession>A0A914BJV9</accession>
<feature type="compositionally biased region" description="Basic and acidic residues" evidence="1">
    <location>
        <begin position="464"/>
        <end position="473"/>
    </location>
</feature>
<feature type="signal peptide" evidence="2">
    <location>
        <begin position="1"/>
        <end position="23"/>
    </location>
</feature>
<evidence type="ECO:0008006" key="7">
    <source>
        <dbReference type="Google" id="ProtNLM"/>
    </source>
</evidence>
<feature type="domain" description="JmjC" evidence="4">
    <location>
        <begin position="136"/>
        <end position="297"/>
    </location>
</feature>
<feature type="chain" id="PRO_5037341458" description="JmjC domain-containing protein" evidence="2">
    <location>
        <begin position="24"/>
        <end position="473"/>
    </location>
</feature>
<dbReference type="SUPFAM" id="SSF51197">
    <property type="entry name" value="Clavaminate synthase-like"/>
    <property type="match status" value="1"/>
</dbReference>
<name>A0A914BJV9_PATMI</name>
<proteinExistence type="predicted"/>
<dbReference type="OMA" id="EYDEITH"/>
<evidence type="ECO:0000313" key="5">
    <source>
        <dbReference type="EnsemblMetazoa" id="XP_038076573.1"/>
    </source>
</evidence>
<feature type="region of interest" description="Disordered" evidence="1">
    <location>
        <begin position="451"/>
        <end position="473"/>
    </location>
</feature>
<evidence type="ECO:0000256" key="2">
    <source>
        <dbReference type="SAM" id="SignalP"/>
    </source>
</evidence>
<dbReference type="Pfam" id="PF13621">
    <property type="entry name" value="Cupin_8"/>
    <property type="match status" value="1"/>
</dbReference>
<protein>
    <recommendedName>
        <fullName evidence="7">JmjC domain-containing protein</fullName>
    </recommendedName>
</protein>
<dbReference type="RefSeq" id="XP_038076573.1">
    <property type="nucleotide sequence ID" value="XM_038220645.1"/>
</dbReference>
<dbReference type="Gene3D" id="2.60.120.650">
    <property type="entry name" value="Cupin"/>
    <property type="match status" value="1"/>
</dbReference>
<evidence type="ECO:0000256" key="1">
    <source>
        <dbReference type="SAM" id="MobiDB-lite"/>
    </source>
</evidence>
<evidence type="ECO:0000259" key="3">
    <source>
        <dbReference type="PROSITE" id="PS50222"/>
    </source>
</evidence>
<dbReference type="GO" id="GO:0005509">
    <property type="term" value="F:calcium ion binding"/>
    <property type="evidence" value="ECO:0007669"/>
    <property type="project" value="InterPro"/>
</dbReference>
<reference evidence="5" key="1">
    <citation type="submission" date="2022-11" db="UniProtKB">
        <authorList>
            <consortium name="EnsemblMetazoa"/>
        </authorList>
    </citation>
    <scope>IDENTIFICATION</scope>
</reference>
<dbReference type="EnsemblMetazoa" id="XM_038220645.1">
    <property type="protein sequence ID" value="XP_038076573.1"/>
    <property type="gene ID" value="LOC119744611"/>
</dbReference>
<dbReference type="PROSITE" id="PS50222">
    <property type="entry name" value="EF_HAND_2"/>
    <property type="match status" value="1"/>
</dbReference>
<dbReference type="AlphaFoldDB" id="A0A914BJV9"/>
<keyword evidence="2" id="KW-0732">Signal</keyword>
<dbReference type="OrthoDB" id="415358at2759"/>
<dbReference type="InterPro" id="IPR003347">
    <property type="entry name" value="JmjC_dom"/>
</dbReference>
<evidence type="ECO:0000313" key="6">
    <source>
        <dbReference type="Proteomes" id="UP000887568"/>
    </source>
</evidence>